<dbReference type="Proteomes" id="UP000676079">
    <property type="component" value="Chromosome"/>
</dbReference>
<gene>
    <name evidence="2" type="ORF">KGD84_00915</name>
</gene>
<organism evidence="2 3">
    <name type="scientific">Nocardiopsis changdeensis</name>
    <dbReference type="NCBI Taxonomy" id="2831969"/>
    <lineage>
        <taxon>Bacteria</taxon>
        <taxon>Bacillati</taxon>
        <taxon>Actinomycetota</taxon>
        <taxon>Actinomycetes</taxon>
        <taxon>Streptosporangiales</taxon>
        <taxon>Nocardiopsidaceae</taxon>
        <taxon>Nocardiopsis</taxon>
    </lineage>
</organism>
<sequence length="137" mass="14723">MTTLSRLMSHFAAMGERLFLHPLEQARLVDDLAAARIGATQTVPVRVRLQVGTHKARTVTAAYLDDPATAHAEVAQALRKLAGEIEAPETAWALVPAAPEEDDAPAVVEVEVSDVDGETGPVTTWTEPADDTEEQTR</sequence>
<dbReference type="EMBL" id="CP074133">
    <property type="protein sequence ID" value="QUX23005.1"/>
    <property type="molecule type" value="Genomic_DNA"/>
</dbReference>
<feature type="compositionally biased region" description="Acidic residues" evidence="1">
    <location>
        <begin position="128"/>
        <end position="137"/>
    </location>
</feature>
<name>A0ABX8BMT0_9ACTN</name>
<evidence type="ECO:0000256" key="1">
    <source>
        <dbReference type="SAM" id="MobiDB-lite"/>
    </source>
</evidence>
<accession>A0ABX8BMT0</accession>
<proteinExistence type="predicted"/>
<protein>
    <submittedName>
        <fullName evidence="2">Uncharacterized protein</fullName>
    </submittedName>
</protein>
<feature type="region of interest" description="Disordered" evidence="1">
    <location>
        <begin position="113"/>
        <end position="137"/>
    </location>
</feature>
<keyword evidence="3" id="KW-1185">Reference proteome</keyword>
<dbReference type="RefSeq" id="WP_220564216.1">
    <property type="nucleotide sequence ID" value="NZ_CP074133.1"/>
</dbReference>
<evidence type="ECO:0000313" key="3">
    <source>
        <dbReference type="Proteomes" id="UP000676079"/>
    </source>
</evidence>
<reference evidence="2 3" key="1">
    <citation type="submission" date="2021-05" db="EMBL/GenBank/DDBJ databases">
        <title>Direct Submission.</title>
        <authorList>
            <person name="Li K."/>
            <person name="Gao J."/>
        </authorList>
    </citation>
    <scope>NUCLEOTIDE SEQUENCE [LARGE SCALE GENOMIC DNA]</scope>
    <source>
        <strain evidence="2 3">Mg02</strain>
    </source>
</reference>
<evidence type="ECO:0000313" key="2">
    <source>
        <dbReference type="EMBL" id="QUX23005.1"/>
    </source>
</evidence>